<protein>
    <submittedName>
        <fullName evidence="2">Unnamed protein product</fullName>
    </submittedName>
</protein>
<organism evidence="2 3">
    <name type="scientific">Phytophthora fragariaefolia</name>
    <dbReference type="NCBI Taxonomy" id="1490495"/>
    <lineage>
        <taxon>Eukaryota</taxon>
        <taxon>Sar</taxon>
        <taxon>Stramenopiles</taxon>
        <taxon>Oomycota</taxon>
        <taxon>Peronosporomycetes</taxon>
        <taxon>Peronosporales</taxon>
        <taxon>Peronosporaceae</taxon>
        <taxon>Phytophthora</taxon>
    </lineage>
</organism>
<sequence length="278" mass="28487">MRSFADLALRQLLVPEPSAGTHRILTPILLDRRCVGPSDSDSDGGDSTGGGSAATPPNLSHKLVESSDSSGDESTLAGSSKPKSQTSSTAGSGSPPLASPTVAVRPPQVTTSAPVSATAKAPVPSKTPPLARSPVRSATGTSKSSSASKAKAVVPARSAKDASKPKPASKAKSPAAIRSAKDGSKPKSASKPSASKAKLTAPDTKTRAKSDGGMPPHHVDVNVVVARAAASARLDSRESGPMKRMRELPFFSQGFQALLGEDHELLRCFGDPGEDRRW</sequence>
<accession>A0A9W6YFD2</accession>
<feature type="compositionally biased region" description="Polar residues" evidence="1">
    <location>
        <begin position="66"/>
        <end position="92"/>
    </location>
</feature>
<feature type="compositionally biased region" description="Low complexity" evidence="1">
    <location>
        <begin position="136"/>
        <end position="157"/>
    </location>
</feature>
<dbReference type="EMBL" id="BSXT01006268">
    <property type="protein sequence ID" value="GMF62251.1"/>
    <property type="molecule type" value="Genomic_DNA"/>
</dbReference>
<dbReference type="Proteomes" id="UP001165121">
    <property type="component" value="Unassembled WGS sequence"/>
</dbReference>
<name>A0A9W6YFD2_9STRA</name>
<keyword evidence="3" id="KW-1185">Reference proteome</keyword>
<evidence type="ECO:0000313" key="2">
    <source>
        <dbReference type="EMBL" id="GMF62251.1"/>
    </source>
</evidence>
<reference evidence="2" key="1">
    <citation type="submission" date="2023-04" db="EMBL/GenBank/DDBJ databases">
        <title>Phytophthora fragariaefolia NBRC 109709.</title>
        <authorList>
            <person name="Ichikawa N."/>
            <person name="Sato H."/>
            <person name="Tonouchi N."/>
        </authorList>
    </citation>
    <scope>NUCLEOTIDE SEQUENCE</scope>
    <source>
        <strain evidence="2">NBRC 109709</strain>
    </source>
</reference>
<gene>
    <name evidence="2" type="ORF">Pfra01_002715800</name>
</gene>
<proteinExistence type="predicted"/>
<feature type="compositionally biased region" description="Low complexity" evidence="1">
    <location>
        <begin position="186"/>
        <end position="198"/>
    </location>
</feature>
<evidence type="ECO:0000313" key="3">
    <source>
        <dbReference type="Proteomes" id="UP001165121"/>
    </source>
</evidence>
<evidence type="ECO:0000256" key="1">
    <source>
        <dbReference type="SAM" id="MobiDB-lite"/>
    </source>
</evidence>
<dbReference type="AlphaFoldDB" id="A0A9W6YFD2"/>
<comment type="caution">
    <text evidence="2">The sequence shown here is derived from an EMBL/GenBank/DDBJ whole genome shotgun (WGS) entry which is preliminary data.</text>
</comment>
<feature type="region of interest" description="Disordered" evidence="1">
    <location>
        <begin position="29"/>
        <end position="218"/>
    </location>
</feature>
<feature type="compositionally biased region" description="Low complexity" evidence="1">
    <location>
        <begin position="165"/>
        <end position="178"/>
    </location>
</feature>